<feature type="transmembrane region" description="Helical" evidence="8">
    <location>
        <begin position="44"/>
        <end position="69"/>
    </location>
</feature>
<evidence type="ECO:0000256" key="4">
    <source>
        <dbReference type="ARBA" id="ARBA00022692"/>
    </source>
</evidence>
<evidence type="ECO:0000313" key="10">
    <source>
        <dbReference type="Proteomes" id="UP000194903"/>
    </source>
</evidence>
<evidence type="ECO:0000256" key="5">
    <source>
        <dbReference type="ARBA" id="ARBA00022960"/>
    </source>
</evidence>
<keyword evidence="5" id="KW-0133">Cell shape</keyword>
<feature type="transmembrane region" description="Helical" evidence="8">
    <location>
        <begin position="81"/>
        <end position="98"/>
    </location>
</feature>
<protein>
    <submittedName>
        <fullName evidence="9">Uncharacterized protein</fullName>
    </submittedName>
</protein>
<gene>
    <name evidence="9" type="ORF">CBW42_00395</name>
</gene>
<keyword evidence="3" id="KW-1003">Cell membrane</keyword>
<dbReference type="InterPro" id="IPR007227">
    <property type="entry name" value="Cell_shape_determining_MreD"/>
</dbReference>
<evidence type="ECO:0000256" key="2">
    <source>
        <dbReference type="ARBA" id="ARBA00007776"/>
    </source>
</evidence>
<evidence type="ECO:0000256" key="8">
    <source>
        <dbReference type="SAM" id="Phobius"/>
    </source>
</evidence>
<evidence type="ECO:0000313" key="9">
    <source>
        <dbReference type="EMBL" id="OUM21729.1"/>
    </source>
</evidence>
<comment type="subcellular location">
    <subcellularLocation>
        <location evidence="1">Cell membrane</location>
        <topology evidence="1">Multi-pass membrane protein</topology>
    </subcellularLocation>
</comment>
<sequence>MNQKLSVGLRTALCIVLLALAYVVQTSLGLRISIFGVHIDLLPLIVAAAGIVMGPGAGLACGLAAGVLYDVSGAGIEGMYPLYYMICGIACGFFRGQFRGREIRGTMLCSVCTITLLAVLRYLFDFQFGSTGILAFARDMVLQALLAVVFSPLVLVVVRAVSGRKKPKAAVLPPDA</sequence>
<accession>A0A252F7I0</accession>
<keyword evidence="6 8" id="KW-1133">Transmembrane helix</keyword>
<keyword evidence="7 8" id="KW-0472">Membrane</keyword>
<comment type="similarity">
    <text evidence="2">Belongs to the MreD family.</text>
</comment>
<name>A0A252F7I0_9FIRM</name>
<dbReference type="Proteomes" id="UP000194903">
    <property type="component" value="Unassembled WGS sequence"/>
</dbReference>
<organism evidence="9 10">
    <name type="scientific">Butyricicoccus porcorum</name>
    <dbReference type="NCBI Taxonomy" id="1945634"/>
    <lineage>
        <taxon>Bacteria</taxon>
        <taxon>Bacillati</taxon>
        <taxon>Bacillota</taxon>
        <taxon>Clostridia</taxon>
        <taxon>Eubacteriales</taxon>
        <taxon>Butyricicoccaceae</taxon>
        <taxon>Butyricicoccus</taxon>
    </lineage>
</organism>
<dbReference type="GO" id="GO:0005886">
    <property type="term" value="C:plasma membrane"/>
    <property type="evidence" value="ECO:0007669"/>
    <property type="project" value="UniProtKB-SubCell"/>
</dbReference>
<evidence type="ECO:0000256" key="6">
    <source>
        <dbReference type="ARBA" id="ARBA00022989"/>
    </source>
</evidence>
<dbReference type="Gene3D" id="1.10.1760.20">
    <property type="match status" value="1"/>
</dbReference>
<evidence type="ECO:0000256" key="7">
    <source>
        <dbReference type="ARBA" id="ARBA00023136"/>
    </source>
</evidence>
<dbReference type="AlphaFoldDB" id="A0A252F7I0"/>
<dbReference type="Pfam" id="PF04093">
    <property type="entry name" value="MreD"/>
    <property type="match status" value="1"/>
</dbReference>
<reference evidence="9 10" key="1">
    <citation type="submission" date="2017-05" db="EMBL/GenBank/DDBJ databases">
        <title>Butyricicoccus porcorum sp. nov. a butyrate-producing bacterium from the swine intestinal tract.</title>
        <authorList>
            <person name="Trachsel J."/>
            <person name="Humphrey S."/>
            <person name="Allen H.K."/>
        </authorList>
    </citation>
    <scope>NUCLEOTIDE SEQUENCE [LARGE SCALE GENOMIC DNA]</scope>
    <source>
        <strain evidence="9">BB10</strain>
    </source>
</reference>
<dbReference type="OrthoDB" id="2083550at2"/>
<keyword evidence="4 8" id="KW-0812">Transmembrane</keyword>
<feature type="transmembrane region" description="Helical" evidence="8">
    <location>
        <begin position="140"/>
        <end position="158"/>
    </location>
</feature>
<feature type="transmembrane region" description="Helical" evidence="8">
    <location>
        <begin position="105"/>
        <end position="124"/>
    </location>
</feature>
<dbReference type="EMBL" id="NHOC01000001">
    <property type="protein sequence ID" value="OUM21729.1"/>
    <property type="molecule type" value="Genomic_DNA"/>
</dbReference>
<dbReference type="GO" id="GO:0008360">
    <property type="term" value="P:regulation of cell shape"/>
    <property type="evidence" value="ECO:0007669"/>
    <property type="project" value="UniProtKB-KW"/>
</dbReference>
<evidence type="ECO:0000256" key="1">
    <source>
        <dbReference type="ARBA" id="ARBA00004651"/>
    </source>
</evidence>
<keyword evidence="10" id="KW-1185">Reference proteome</keyword>
<evidence type="ECO:0000256" key="3">
    <source>
        <dbReference type="ARBA" id="ARBA00022475"/>
    </source>
</evidence>
<dbReference type="RefSeq" id="WP_087016674.1">
    <property type="nucleotide sequence ID" value="NZ_CP178353.1"/>
</dbReference>
<comment type="caution">
    <text evidence="9">The sequence shown here is derived from an EMBL/GenBank/DDBJ whole genome shotgun (WGS) entry which is preliminary data.</text>
</comment>
<proteinExistence type="inferred from homology"/>